<sequence length="274" mass="30919">MEEKKQKIRIDELLVKRGLVESREKAQRMILAGDVKVENVSGILKPSSRVWDDTKVALERLPQYVSRGGEKLAKALSYFQIDPAGKVFLDIGSSTGGFTDCLLQKQAQKVFALDVGYGLLHEKLRKNPQVIPLERINIRYYVPQDLPEPIQGITIDVSFISLRLVFPVISSLLPKGGICIALIKPQFEAGRDKVERGGLVRKKETHIQVLKDVLESARDNHLQLQGITFSPIQGGGGNIEYLAYWMKCANFFDKTEFGDIIRKEVQEAHHFFTK</sequence>
<dbReference type="Gene3D" id="3.10.290.10">
    <property type="entry name" value="RNA-binding S4 domain"/>
    <property type="match status" value="1"/>
</dbReference>
<dbReference type="Proteomes" id="UP000485569">
    <property type="component" value="Unassembled WGS sequence"/>
</dbReference>
<dbReference type="GO" id="GO:0008168">
    <property type="term" value="F:methyltransferase activity"/>
    <property type="evidence" value="ECO:0007669"/>
    <property type="project" value="InterPro"/>
</dbReference>
<dbReference type="PROSITE" id="PS50889">
    <property type="entry name" value="S4"/>
    <property type="match status" value="1"/>
</dbReference>
<gene>
    <name evidence="5" type="primary">tlyA</name>
    <name evidence="5" type="ORF">BWY41_00185</name>
</gene>
<evidence type="ECO:0000256" key="1">
    <source>
        <dbReference type="ARBA" id="ARBA00022884"/>
    </source>
</evidence>
<dbReference type="InterPro" id="IPR002942">
    <property type="entry name" value="S4_RNA-bd"/>
</dbReference>
<dbReference type="CDD" id="cd00165">
    <property type="entry name" value="S4"/>
    <property type="match status" value="1"/>
</dbReference>
<name>A0A1V5T3N7_9BACT</name>
<dbReference type="Pfam" id="PF01728">
    <property type="entry name" value="FtsJ"/>
    <property type="match status" value="1"/>
</dbReference>
<dbReference type="InterPro" id="IPR047048">
    <property type="entry name" value="TlyA"/>
</dbReference>
<comment type="caution">
    <text evidence="5">The sequence shown here is derived from an EMBL/GenBank/DDBJ whole genome shotgun (WGS) entry which is preliminary data.</text>
</comment>
<dbReference type="InterPro" id="IPR002877">
    <property type="entry name" value="RNA_MeTrfase_FtsJ_dom"/>
</dbReference>
<dbReference type="PANTHER" id="PTHR32319:SF0">
    <property type="entry name" value="BACTERIAL HEMOLYSIN-LIKE PROTEIN"/>
    <property type="match status" value="1"/>
</dbReference>
<dbReference type="InterPro" id="IPR029063">
    <property type="entry name" value="SAM-dependent_MTases_sf"/>
</dbReference>
<dbReference type="InterPro" id="IPR036986">
    <property type="entry name" value="S4_RNA-bd_sf"/>
</dbReference>
<dbReference type="AlphaFoldDB" id="A0A1V5T3N7"/>
<dbReference type="PANTHER" id="PTHR32319">
    <property type="entry name" value="BACTERIAL HEMOLYSIN-LIKE PROTEIN"/>
    <property type="match status" value="1"/>
</dbReference>
<evidence type="ECO:0000313" key="5">
    <source>
        <dbReference type="EMBL" id="OQA61234.1"/>
    </source>
</evidence>
<comment type="similarity">
    <text evidence="2">Belongs to the TlyA family.</text>
</comment>
<dbReference type="Pfam" id="PF01479">
    <property type="entry name" value="S4"/>
    <property type="match status" value="1"/>
</dbReference>
<dbReference type="SMART" id="SM00363">
    <property type="entry name" value="S4"/>
    <property type="match status" value="1"/>
</dbReference>
<dbReference type="GO" id="GO:0032259">
    <property type="term" value="P:methylation"/>
    <property type="evidence" value="ECO:0007669"/>
    <property type="project" value="InterPro"/>
</dbReference>
<dbReference type="Gene3D" id="3.40.50.150">
    <property type="entry name" value="Vaccinia Virus protein VP39"/>
    <property type="match status" value="1"/>
</dbReference>
<proteinExistence type="inferred from homology"/>
<feature type="domain" description="RNA-binding S4" evidence="4">
    <location>
        <begin position="8"/>
        <end position="73"/>
    </location>
</feature>
<accession>A0A1V5T3N7</accession>
<dbReference type="NCBIfam" id="TIGR00478">
    <property type="entry name" value="tly"/>
    <property type="match status" value="1"/>
</dbReference>
<evidence type="ECO:0000256" key="2">
    <source>
        <dbReference type="ARBA" id="ARBA00029460"/>
    </source>
</evidence>
<evidence type="ECO:0000259" key="4">
    <source>
        <dbReference type="SMART" id="SM00363"/>
    </source>
</evidence>
<dbReference type="EMBL" id="MWBQ01000021">
    <property type="protein sequence ID" value="OQA61234.1"/>
    <property type="molecule type" value="Genomic_DNA"/>
</dbReference>
<reference evidence="5" key="1">
    <citation type="submission" date="2017-02" db="EMBL/GenBank/DDBJ databases">
        <title>Delving into the versatile metabolic prowess of the omnipresent phylum Bacteroidetes.</title>
        <authorList>
            <person name="Nobu M.K."/>
            <person name="Mei R."/>
            <person name="Narihiro T."/>
            <person name="Kuroda K."/>
            <person name="Liu W.-T."/>
        </authorList>
    </citation>
    <scope>NUCLEOTIDE SEQUENCE</scope>
    <source>
        <strain evidence="5">ADurb.Bin276</strain>
    </source>
</reference>
<dbReference type="GO" id="GO:0003723">
    <property type="term" value="F:RNA binding"/>
    <property type="evidence" value="ECO:0007669"/>
    <property type="project" value="UniProtKB-KW"/>
</dbReference>
<dbReference type="SUPFAM" id="SSF55174">
    <property type="entry name" value="Alpha-L RNA-binding motif"/>
    <property type="match status" value="1"/>
</dbReference>
<dbReference type="SUPFAM" id="SSF53335">
    <property type="entry name" value="S-adenosyl-L-methionine-dependent methyltransferases"/>
    <property type="match status" value="1"/>
</dbReference>
<keyword evidence="1 3" id="KW-0694">RNA-binding</keyword>
<dbReference type="PIRSF" id="PIRSF005578">
    <property type="entry name" value="TlyA"/>
    <property type="match status" value="1"/>
</dbReference>
<dbReference type="InterPro" id="IPR004538">
    <property type="entry name" value="Hemolysin_A/TlyA"/>
</dbReference>
<evidence type="ECO:0000256" key="3">
    <source>
        <dbReference type="PROSITE-ProRule" id="PRU00182"/>
    </source>
</evidence>
<organism evidence="5">
    <name type="scientific">Candidatus Atribacter allofermentans</name>
    <dbReference type="NCBI Taxonomy" id="1852833"/>
    <lineage>
        <taxon>Bacteria</taxon>
        <taxon>Pseudomonadati</taxon>
        <taxon>Atribacterota</taxon>
        <taxon>Atribacteria</taxon>
        <taxon>Atribacterales</taxon>
        <taxon>Atribacteraceae</taxon>
        <taxon>Atribacter</taxon>
    </lineage>
</organism>
<protein>
    <submittedName>
        <fullName evidence="5">Hemolysin A</fullName>
    </submittedName>
</protein>